<keyword evidence="1 2" id="KW-0732">Signal</keyword>
<proteinExistence type="predicted"/>
<organism evidence="4 5">
    <name type="scientific">Azospira restricta</name>
    <dbReference type="NCBI Taxonomy" id="404405"/>
    <lineage>
        <taxon>Bacteria</taxon>
        <taxon>Pseudomonadati</taxon>
        <taxon>Pseudomonadota</taxon>
        <taxon>Betaproteobacteria</taxon>
        <taxon>Rhodocyclales</taxon>
        <taxon>Rhodocyclaceae</taxon>
        <taxon>Azospira</taxon>
    </lineage>
</organism>
<dbReference type="Pfam" id="PF00497">
    <property type="entry name" value="SBP_bac_3"/>
    <property type="match status" value="1"/>
</dbReference>
<dbReference type="SUPFAM" id="SSF53850">
    <property type="entry name" value="Periplasmic binding protein-like II"/>
    <property type="match status" value="1"/>
</dbReference>
<dbReference type="Proteomes" id="UP000663444">
    <property type="component" value="Chromosome"/>
</dbReference>
<protein>
    <submittedName>
        <fullName evidence="4">Transporter substrate-binding domain-containing protein</fullName>
    </submittedName>
</protein>
<dbReference type="PANTHER" id="PTHR35936:SF25">
    <property type="entry name" value="ABC TRANSPORTER SUBSTRATE-BINDING PROTEIN"/>
    <property type="match status" value="1"/>
</dbReference>
<evidence type="ECO:0000313" key="5">
    <source>
        <dbReference type="Proteomes" id="UP000663444"/>
    </source>
</evidence>
<dbReference type="Gene3D" id="3.40.190.10">
    <property type="entry name" value="Periplasmic binding protein-like II"/>
    <property type="match status" value="2"/>
</dbReference>
<evidence type="ECO:0000313" key="4">
    <source>
        <dbReference type="EMBL" id="QRJ63078.1"/>
    </source>
</evidence>
<feature type="domain" description="Solute-binding protein family 3/N-terminal" evidence="3">
    <location>
        <begin position="28"/>
        <end position="263"/>
    </location>
</feature>
<dbReference type="SMART" id="SM00062">
    <property type="entry name" value="PBPb"/>
    <property type="match status" value="1"/>
</dbReference>
<dbReference type="AlphaFoldDB" id="A0A974PXR4"/>
<evidence type="ECO:0000256" key="1">
    <source>
        <dbReference type="ARBA" id="ARBA00022729"/>
    </source>
</evidence>
<feature type="signal peptide" evidence="2">
    <location>
        <begin position="1"/>
        <end position="25"/>
    </location>
</feature>
<dbReference type="RefSeq" id="WP_203386607.1">
    <property type="nucleotide sequence ID" value="NZ_CP064781.1"/>
</dbReference>
<evidence type="ECO:0000256" key="2">
    <source>
        <dbReference type="SAM" id="SignalP"/>
    </source>
</evidence>
<accession>A0A974PXR4</accession>
<evidence type="ECO:0000259" key="3">
    <source>
        <dbReference type="SMART" id="SM00062"/>
    </source>
</evidence>
<dbReference type="PANTHER" id="PTHR35936">
    <property type="entry name" value="MEMBRANE-BOUND LYTIC MUREIN TRANSGLYCOSYLASE F"/>
    <property type="match status" value="1"/>
</dbReference>
<sequence length="264" mass="29359">MHGPVRWLRRALAVLALALAVPAAADTVLRVAYPETENPPRILGHGAAVPDDKPGISVELLRLAADKVGVRLEFTRVPWKRCLYLLENGYVDATFHASYTEERTRYAVYPTRAGRLDTGRAIYRNRYAIYAPKGAGIGWDGQTLSNVGKPLGTLAGNAVADDLKRLGAAVEEAPGVRSNMDKLKSGRIAAYVEIEGIGDEFLAEHRAEFVEIEKLPLPLQDKHYFLIVAKPFYQRHPELAEAFFDAIRDVQATPAYRRMVTTYR</sequence>
<reference evidence="4" key="1">
    <citation type="submission" date="2020-11" db="EMBL/GenBank/DDBJ databases">
        <title>Azospira restricta DSM 18626 genome sequence.</title>
        <authorList>
            <person name="Moe W.M."/>
        </authorList>
    </citation>
    <scope>NUCLEOTIDE SEQUENCE</scope>
    <source>
        <strain evidence="4">DSM 18626</strain>
    </source>
</reference>
<dbReference type="InterPro" id="IPR001638">
    <property type="entry name" value="Solute-binding_3/MltF_N"/>
</dbReference>
<name>A0A974PXR4_9RHOO</name>
<dbReference type="KEGG" id="ares:IWH25_15195"/>
<dbReference type="EMBL" id="CP064781">
    <property type="protein sequence ID" value="QRJ63078.1"/>
    <property type="molecule type" value="Genomic_DNA"/>
</dbReference>
<keyword evidence="5" id="KW-1185">Reference proteome</keyword>
<gene>
    <name evidence="4" type="ORF">IWH25_15195</name>
</gene>
<feature type="chain" id="PRO_5037446306" evidence="2">
    <location>
        <begin position="26"/>
        <end position="264"/>
    </location>
</feature>